<gene>
    <name evidence="3" type="ORF">EHV23_03080</name>
</gene>
<dbReference type="Proteomes" id="UP000270261">
    <property type="component" value="Unassembled WGS sequence"/>
</dbReference>
<feature type="domain" description="PIN" evidence="2">
    <location>
        <begin position="3"/>
        <end position="112"/>
    </location>
</feature>
<feature type="region of interest" description="Disordered" evidence="1">
    <location>
        <begin position="139"/>
        <end position="178"/>
    </location>
</feature>
<name>A0A3R8T334_9BURK</name>
<evidence type="ECO:0000256" key="1">
    <source>
        <dbReference type="SAM" id="MobiDB-lite"/>
    </source>
</evidence>
<dbReference type="InterPro" id="IPR029060">
    <property type="entry name" value="PIN-like_dom_sf"/>
</dbReference>
<accession>A0A3R8T334</accession>
<dbReference type="PANTHER" id="PTHR34610">
    <property type="entry name" value="SSL7007 PROTEIN"/>
    <property type="match status" value="1"/>
</dbReference>
<dbReference type="SUPFAM" id="SSF88723">
    <property type="entry name" value="PIN domain-like"/>
    <property type="match status" value="1"/>
</dbReference>
<evidence type="ECO:0000313" key="4">
    <source>
        <dbReference type="Proteomes" id="UP000270261"/>
    </source>
</evidence>
<dbReference type="InterPro" id="IPR002716">
    <property type="entry name" value="PIN_dom"/>
</dbReference>
<dbReference type="InterPro" id="IPR002850">
    <property type="entry name" value="PIN_toxin-like"/>
</dbReference>
<organism evidence="3 4">
    <name type="scientific">Lautropia dentalis</name>
    <dbReference type="NCBI Taxonomy" id="2490857"/>
    <lineage>
        <taxon>Bacteria</taxon>
        <taxon>Pseudomonadati</taxon>
        <taxon>Pseudomonadota</taxon>
        <taxon>Betaproteobacteria</taxon>
        <taxon>Burkholderiales</taxon>
        <taxon>Burkholderiaceae</taxon>
        <taxon>Lautropia</taxon>
    </lineage>
</organism>
<comment type="caution">
    <text evidence="3">The sequence shown here is derived from an EMBL/GenBank/DDBJ whole genome shotgun (WGS) entry which is preliminary data.</text>
</comment>
<dbReference type="EMBL" id="RRUE01000001">
    <property type="protein sequence ID" value="RRN45238.1"/>
    <property type="molecule type" value="Genomic_DNA"/>
</dbReference>
<feature type="compositionally biased region" description="Polar residues" evidence="1">
    <location>
        <begin position="169"/>
        <end position="178"/>
    </location>
</feature>
<sequence>MPRLIIDTNIWLDLVVFGDPRVQALRDGLESGHYRAIGTHAMRSELAVVLARPQFGLSDVQQQAALQQWEALTEKVDVAPPCNLSCRDPDDRKFLDLAVAHRVDWLLSKDRALLAARKFALKRFDLHIGTVEQMLAAETRGQHEGITQPETPIQPEGMPQPQAMGVTGASDTRPTQKP</sequence>
<reference evidence="3 4" key="1">
    <citation type="submission" date="2018-11" db="EMBL/GenBank/DDBJ databases">
        <title>Genome sequencing of Lautropia sp. KCOM 2505 (= ChDC F240).</title>
        <authorList>
            <person name="Kook J.-K."/>
            <person name="Park S.-N."/>
            <person name="Lim Y.K."/>
        </authorList>
    </citation>
    <scope>NUCLEOTIDE SEQUENCE [LARGE SCALE GENOMIC DNA]</scope>
    <source>
        <strain evidence="3 4">KCOM 2505</strain>
    </source>
</reference>
<dbReference type="PANTHER" id="PTHR34610:SF3">
    <property type="entry name" value="SSL7007 PROTEIN"/>
    <property type="match status" value="1"/>
</dbReference>
<dbReference type="AlphaFoldDB" id="A0A3R8T334"/>
<protein>
    <submittedName>
        <fullName evidence="3">PIN domain-containing protein</fullName>
    </submittedName>
</protein>
<proteinExistence type="predicted"/>
<dbReference type="Pfam" id="PF13470">
    <property type="entry name" value="PIN_3"/>
    <property type="match status" value="1"/>
</dbReference>
<evidence type="ECO:0000259" key="2">
    <source>
        <dbReference type="Pfam" id="PF13470"/>
    </source>
</evidence>
<evidence type="ECO:0000313" key="3">
    <source>
        <dbReference type="EMBL" id="RRN45238.1"/>
    </source>
</evidence>
<dbReference type="RefSeq" id="WP_125094668.1">
    <property type="nucleotide sequence ID" value="NZ_RRUE01000001.1"/>
</dbReference>
<dbReference type="CDD" id="cd09854">
    <property type="entry name" value="PIN_VapC-like"/>
    <property type="match status" value="1"/>
</dbReference>
<dbReference type="OrthoDB" id="9802272at2"/>
<keyword evidence="4" id="KW-1185">Reference proteome</keyword>